<sequence length="924" mass="100613">MFEKVNSKPMAKSKRPNGTVKVSPSARVSRSQTRDSAANSRREGRKVEKSSKRHKDRQVDGVDSNRGDKSKTSSDHSHSQKKRKRSPKARDSSDSDELDKSTDPPKSKTKSKKSTSRTANPQKDLNTEKKKDSSRDVGDKRSSRSRGNGEKEKARSRDKGGKKEGSDGKGEKGEKKKQKTTSKPDVKTSLISPSKALIDSLIALEKKRSKAVIDENGNKTYPYKPRELERRLKVKHSINVRRLKASVGFFLSKKCRVKFHFPFGKYTARSRAALSLSVHAYYHKRKGHEWAKSFTLIRLVLSTMAQDRKKAYRNRLIQEGMPRWKVAQKLAAAKDSVSIMRKEALLPGQVMDWYSSDEETYKSDSSSANDKRDKAKERRKKKEKYRAESKKKELTKKSQPRESESESESEDIFSRLGGVEPTVESNDDRASGAEQSSGSDSETAKIVQELTKAQPAADLSSSTISDDDSDRRSRSASAAASEKGDSSSVSDSTDSAESEADDTEDEPNGEDTSRVDRSEPGEEQKAPTPEKVEEDDSDGSATASVHDEVEAESHMEAEDEAGDADDESGSSDEQDEKEEDGTSSDSSDDEDNVQADQKARGDDNATGGDESSGSDESGESGKSGDDGDDGDSGDDGKPGGSGDDDDSGGSGDDGDDGDDGESGDSKGSDGNGNSHASKESEKSDVSTPAESSDDSEVSGTDGQSDDSEESTSEASSSEDVVEPLPSPRKRSRSASHPLPDPKRSKGANDTEVFEGKIVPRLKSPPRSVLSTGSVIYVEPRPEKPKRIPDPELRRSPNREANLPSARSKGSKGRSGNPSVRAAMKASRAEEWRRSSDPASFDPDVQYSQSASGRKKKMSAAGKRAAMDAYRAKKDAAAKADQKREKENQKRKAAALESQHGKRMRVDDSDDEDPRRMDGFLGGKI</sequence>
<feature type="compositionally biased region" description="Basic and acidic residues" evidence="1">
    <location>
        <begin position="869"/>
        <end position="889"/>
    </location>
</feature>
<feature type="compositionally biased region" description="Basic and acidic residues" evidence="1">
    <location>
        <begin position="125"/>
        <end position="174"/>
    </location>
</feature>
<feature type="compositionally biased region" description="Basic and acidic residues" evidence="1">
    <location>
        <begin position="739"/>
        <end position="748"/>
    </location>
</feature>
<feature type="compositionally biased region" description="Basic and acidic residues" evidence="1">
    <location>
        <begin position="779"/>
        <end position="797"/>
    </location>
</feature>
<feature type="region of interest" description="Disordered" evidence="1">
    <location>
        <begin position="358"/>
        <end position="924"/>
    </location>
</feature>
<proteinExistence type="predicted"/>
<feature type="compositionally biased region" description="Basic and acidic residues" evidence="1">
    <location>
        <begin position="40"/>
        <end position="50"/>
    </location>
</feature>
<dbReference type="EMBL" id="ML119864">
    <property type="protein sequence ID" value="RPA72375.1"/>
    <property type="molecule type" value="Genomic_DNA"/>
</dbReference>
<feature type="compositionally biased region" description="Basic and acidic residues" evidence="1">
    <location>
        <begin position="57"/>
        <end position="78"/>
    </location>
</feature>
<dbReference type="STRING" id="1160509.A0A3N4HDN0"/>
<keyword evidence="3" id="KW-1185">Reference proteome</keyword>
<feature type="compositionally biased region" description="Acidic residues" evidence="1">
    <location>
        <begin position="494"/>
        <end position="509"/>
    </location>
</feature>
<evidence type="ECO:0000313" key="3">
    <source>
        <dbReference type="Proteomes" id="UP000275078"/>
    </source>
</evidence>
<evidence type="ECO:0000256" key="1">
    <source>
        <dbReference type="SAM" id="MobiDB-lite"/>
    </source>
</evidence>
<dbReference type="Proteomes" id="UP000275078">
    <property type="component" value="Unassembled WGS sequence"/>
</dbReference>
<dbReference type="AlphaFoldDB" id="A0A3N4HDN0"/>
<accession>A0A3N4HDN0</accession>
<feature type="compositionally biased region" description="Polar residues" evidence="1">
    <location>
        <begin position="20"/>
        <end position="39"/>
    </location>
</feature>
<name>A0A3N4HDN0_ASCIM</name>
<gene>
    <name evidence="2" type="ORF">BJ508DRAFT_314798</name>
</gene>
<feature type="compositionally biased region" description="Basic and acidic residues" evidence="1">
    <location>
        <begin position="511"/>
        <end position="531"/>
    </location>
</feature>
<feature type="compositionally biased region" description="Low complexity" evidence="1">
    <location>
        <begin position="475"/>
        <end position="493"/>
    </location>
</feature>
<feature type="compositionally biased region" description="Basic and acidic residues" evidence="1">
    <location>
        <begin position="545"/>
        <end position="556"/>
    </location>
</feature>
<feature type="compositionally biased region" description="Acidic residues" evidence="1">
    <location>
        <begin position="642"/>
        <end position="662"/>
    </location>
</feature>
<feature type="compositionally biased region" description="Basic and acidic residues" evidence="1">
    <location>
        <begin position="88"/>
        <end position="106"/>
    </location>
</feature>
<protein>
    <submittedName>
        <fullName evidence="2">Uncharacterized protein</fullName>
    </submittedName>
</protein>
<reference evidence="2 3" key="1">
    <citation type="journal article" date="2018" name="Nat. Ecol. Evol.">
        <title>Pezizomycetes genomes reveal the molecular basis of ectomycorrhizal truffle lifestyle.</title>
        <authorList>
            <person name="Murat C."/>
            <person name="Payen T."/>
            <person name="Noel B."/>
            <person name="Kuo A."/>
            <person name="Morin E."/>
            <person name="Chen J."/>
            <person name="Kohler A."/>
            <person name="Krizsan K."/>
            <person name="Balestrini R."/>
            <person name="Da Silva C."/>
            <person name="Montanini B."/>
            <person name="Hainaut M."/>
            <person name="Levati E."/>
            <person name="Barry K.W."/>
            <person name="Belfiori B."/>
            <person name="Cichocki N."/>
            <person name="Clum A."/>
            <person name="Dockter R.B."/>
            <person name="Fauchery L."/>
            <person name="Guy J."/>
            <person name="Iotti M."/>
            <person name="Le Tacon F."/>
            <person name="Lindquist E.A."/>
            <person name="Lipzen A."/>
            <person name="Malagnac F."/>
            <person name="Mello A."/>
            <person name="Molinier V."/>
            <person name="Miyauchi S."/>
            <person name="Poulain J."/>
            <person name="Riccioni C."/>
            <person name="Rubini A."/>
            <person name="Sitrit Y."/>
            <person name="Splivallo R."/>
            <person name="Traeger S."/>
            <person name="Wang M."/>
            <person name="Zifcakova L."/>
            <person name="Wipf D."/>
            <person name="Zambonelli A."/>
            <person name="Paolocci F."/>
            <person name="Nowrousian M."/>
            <person name="Ottonello S."/>
            <person name="Baldrian P."/>
            <person name="Spatafora J.W."/>
            <person name="Henrissat B."/>
            <person name="Nagy L.G."/>
            <person name="Aury J.M."/>
            <person name="Wincker P."/>
            <person name="Grigoriev I.V."/>
            <person name="Bonfante P."/>
            <person name="Martin F.M."/>
        </authorList>
    </citation>
    <scope>NUCLEOTIDE SEQUENCE [LARGE SCALE GENOMIC DNA]</scope>
    <source>
        <strain evidence="2 3">RN42</strain>
    </source>
</reference>
<organism evidence="2 3">
    <name type="scientific">Ascobolus immersus RN42</name>
    <dbReference type="NCBI Taxonomy" id="1160509"/>
    <lineage>
        <taxon>Eukaryota</taxon>
        <taxon>Fungi</taxon>
        <taxon>Dikarya</taxon>
        <taxon>Ascomycota</taxon>
        <taxon>Pezizomycotina</taxon>
        <taxon>Pezizomycetes</taxon>
        <taxon>Pezizales</taxon>
        <taxon>Ascobolaceae</taxon>
        <taxon>Ascobolus</taxon>
    </lineage>
</organism>
<feature type="compositionally biased region" description="Basic and acidic residues" evidence="1">
    <location>
        <begin position="385"/>
        <end position="404"/>
    </location>
</feature>
<feature type="compositionally biased region" description="Basic and acidic residues" evidence="1">
    <location>
        <begin position="826"/>
        <end position="835"/>
    </location>
</feature>
<evidence type="ECO:0000313" key="2">
    <source>
        <dbReference type="EMBL" id="RPA72375.1"/>
    </source>
</evidence>
<feature type="compositionally biased region" description="Acidic residues" evidence="1">
    <location>
        <begin position="557"/>
        <end position="593"/>
    </location>
</feature>
<feature type="region of interest" description="Disordered" evidence="1">
    <location>
        <begin position="1"/>
        <end position="188"/>
    </location>
</feature>